<proteinExistence type="predicted"/>
<dbReference type="STRING" id="1111676.MHC_03360"/>
<evidence type="ECO:0000313" key="2">
    <source>
        <dbReference type="Proteomes" id="UP000009135"/>
    </source>
</evidence>
<evidence type="ECO:0000313" key="1">
    <source>
        <dbReference type="EMBL" id="AEW45532.2"/>
    </source>
</evidence>
<organism evidence="1 2">
    <name type="scientific">Mycoplasma haemocanis (strain Illinois)</name>
    <dbReference type="NCBI Taxonomy" id="1111676"/>
    <lineage>
        <taxon>Bacteria</taxon>
        <taxon>Bacillati</taxon>
        <taxon>Mycoplasmatota</taxon>
        <taxon>Mollicutes</taxon>
        <taxon>Mycoplasmataceae</taxon>
        <taxon>Mycoplasma</taxon>
    </lineage>
</organism>
<dbReference type="HOGENOM" id="CLU_1319757_0_0_14"/>
<accession>H6N7B0</accession>
<sequence length="212" mass="23781">MMRVMEASKVVLGMLGATGVTGGGTFVAYKMGVFSETEKPMNVEQRLKKEEYELINSDEKRKEIFKALKSKSEFLNELNKYREGNDNLSNDNDGTKGGPALKKMCDALLRSEEEKDFKKASEWCVLRLQDRVLSNKSWIPLSGEHTTDWKASFKSNQSAMASYGVEGIETSTQEDAGHPKVKEWCSKNTFLPINKSNKTILEKASSWCTKGS</sequence>
<name>H6N7B0_MYCHN</name>
<keyword evidence="2" id="KW-1185">Reference proteome</keyword>
<reference evidence="1 2" key="1">
    <citation type="journal article" date="2012" name="J. Bacteriol.">
        <title>Complete genome sequence of Mycoplasma haemocanis strain Illinois.</title>
        <authorList>
            <person name="do Nascimento N.C."/>
            <person name="Guimaraes A.M."/>
            <person name="Santos A.P."/>
            <person name="Sanmiguel P.J."/>
            <person name="Messick J.B."/>
        </authorList>
    </citation>
    <scope>NUCLEOTIDE SEQUENCE [LARGE SCALE GENOMIC DNA]</scope>
    <source>
        <strain evidence="1 2">Illinois</strain>
    </source>
</reference>
<gene>
    <name evidence="1" type="ordered locus">MHC_03360</name>
</gene>
<dbReference type="EMBL" id="CP003199">
    <property type="protein sequence ID" value="AEW45532.2"/>
    <property type="molecule type" value="Genomic_DNA"/>
</dbReference>
<dbReference type="AlphaFoldDB" id="H6N7B0"/>
<dbReference type="KEGG" id="mhe:MHC_03360"/>
<dbReference type="Proteomes" id="UP000009135">
    <property type="component" value="Chromosome"/>
</dbReference>
<protein>
    <submittedName>
        <fullName evidence="1">Uncharacterized protein</fullName>
    </submittedName>
</protein>